<evidence type="ECO:0000259" key="2">
    <source>
        <dbReference type="Pfam" id="PF10988"/>
    </source>
</evidence>
<evidence type="ECO:0000313" key="3">
    <source>
        <dbReference type="EMBL" id="GGC29245.1"/>
    </source>
</evidence>
<evidence type="ECO:0000256" key="1">
    <source>
        <dbReference type="SAM" id="SignalP"/>
    </source>
</evidence>
<keyword evidence="1" id="KW-0732">Signal</keyword>
<protein>
    <recommendedName>
        <fullName evidence="2">Putative auto-transporter adhesin head GIN domain-containing protein</fullName>
    </recommendedName>
</protein>
<feature type="signal peptide" evidence="1">
    <location>
        <begin position="1"/>
        <end position="21"/>
    </location>
</feature>
<evidence type="ECO:0000313" key="4">
    <source>
        <dbReference type="Proteomes" id="UP000635885"/>
    </source>
</evidence>
<reference evidence="4" key="1">
    <citation type="journal article" date="2019" name="Int. J. Syst. Evol. Microbiol.">
        <title>The Global Catalogue of Microorganisms (GCM) 10K type strain sequencing project: providing services to taxonomists for standard genome sequencing and annotation.</title>
        <authorList>
            <consortium name="The Broad Institute Genomics Platform"/>
            <consortium name="The Broad Institute Genome Sequencing Center for Infectious Disease"/>
            <person name="Wu L."/>
            <person name="Ma J."/>
        </authorList>
    </citation>
    <scope>NUCLEOTIDE SEQUENCE [LARGE SCALE GENOMIC DNA]</scope>
    <source>
        <strain evidence="4">CGMCC 1.12479</strain>
    </source>
</reference>
<organism evidence="3 4">
    <name type="scientific">Belliella aquatica</name>
    <dbReference type="NCBI Taxonomy" id="1323734"/>
    <lineage>
        <taxon>Bacteria</taxon>
        <taxon>Pseudomonadati</taxon>
        <taxon>Bacteroidota</taxon>
        <taxon>Cytophagia</taxon>
        <taxon>Cytophagales</taxon>
        <taxon>Cyclobacteriaceae</taxon>
        <taxon>Belliella</taxon>
    </lineage>
</organism>
<dbReference type="InterPro" id="IPR021255">
    <property type="entry name" value="DUF2807"/>
</dbReference>
<proteinExistence type="predicted"/>
<gene>
    <name evidence="3" type="ORF">GCM10010993_05180</name>
</gene>
<accession>A0ABQ1LT47</accession>
<dbReference type="EMBL" id="BMFD01000001">
    <property type="protein sequence ID" value="GGC29245.1"/>
    <property type="molecule type" value="Genomic_DNA"/>
</dbReference>
<dbReference type="Proteomes" id="UP000635885">
    <property type="component" value="Unassembled WGS sequence"/>
</dbReference>
<dbReference type="RefSeq" id="WP_188439356.1">
    <property type="nucleotide sequence ID" value="NZ_BMFD01000001.1"/>
</dbReference>
<keyword evidence="4" id="KW-1185">Reference proteome</keyword>
<sequence length="228" mass="24626">MKKVSALFIFLISFVAFTAQAQTNKETRDLRDFSSIKVSNSIEAELVRGDKNSISIVASGVELDKIETNVSEDALEVKLGRGNFRSSSVKVTITYVDIDEIQANTSARVFANNELSETNVYLFSSANAYIEVAVKAENLFIEASTNSKIAVKGSANNLDLKAYTNADIDGRKLEVINAEVLANTAAKGEFRVKESIKGSAATAAKITYVGNPNLIDVKTNTGGDIKKK</sequence>
<feature type="chain" id="PRO_5046809949" description="Putative auto-transporter adhesin head GIN domain-containing protein" evidence="1">
    <location>
        <begin position="22"/>
        <end position="228"/>
    </location>
</feature>
<dbReference type="Pfam" id="PF10988">
    <property type="entry name" value="DUF2807"/>
    <property type="match status" value="1"/>
</dbReference>
<dbReference type="Gene3D" id="2.160.20.120">
    <property type="match status" value="1"/>
</dbReference>
<name>A0ABQ1LT47_9BACT</name>
<feature type="domain" description="Putative auto-transporter adhesin head GIN" evidence="2">
    <location>
        <begin position="32"/>
        <end position="212"/>
    </location>
</feature>
<comment type="caution">
    <text evidence="3">The sequence shown here is derived from an EMBL/GenBank/DDBJ whole genome shotgun (WGS) entry which is preliminary data.</text>
</comment>